<evidence type="ECO:0000256" key="6">
    <source>
        <dbReference type="ARBA" id="ARBA00023026"/>
    </source>
</evidence>
<proteinExistence type="inferred from homology"/>
<feature type="domain" description="RxLR effector PexRD54 WY" evidence="7">
    <location>
        <begin position="76"/>
        <end position="107"/>
    </location>
</feature>
<reference evidence="8" key="1">
    <citation type="submission" date="2023-08" db="EMBL/GenBank/DDBJ databases">
        <title>Reference Genome Resource for the Citrus Pathogen Phytophthora citrophthora.</title>
        <authorList>
            <person name="Moller H."/>
            <person name="Coetzee B."/>
            <person name="Rose L.J."/>
            <person name="Van Niekerk J.M."/>
        </authorList>
    </citation>
    <scope>NUCLEOTIDE SEQUENCE</scope>
    <source>
        <strain evidence="8">STE-U-9442</strain>
    </source>
</reference>
<dbReference type="InterPro" id="IPR054463">
    <property type="entry name" value="PexRD54_WY"/>
</dbReference>
<sequence>MYNQLFTAWVKYTDEFRKLNPGTKLTILATLRKYYSDETLVTLFLKTSQLPKTAKMGKRMQSEMLREWFSVGIKPTHPAEVFKSLNLGSTGKKVLESPLYTVWTNYVAFLKKGDSSFKGDTITLLRGIYGDEDLAKVLIAAGKVQSTKIVANNLEKELFALWKTARVHPTQIHELLHVENVHRNSAIYTFYGNYVLAYARA</sequence>
<dbReference type="EMBL" id="JASMQC010000013">
    <property type="protein sequence ID" value="KAK1941021.1"/>
    <property type="molecule type" value="Genomic_DNA"/>
</dbReference>
<organism evidence="8 9">
    <name type="scientific">Phytophthora citrophthora</name>
    <dbReference type="NCBI Taxonomy" id="4793"/>
    <lineage>
        <taxon>Eukaryota</taxon>
        <taxon>Sar</taxon>
        <taxon>Stramenopiles</taxon>
        <taxon>Oomycota</taxon>
        <taxon>Peronosporomycetes</taxon>
        <taxon>Peronosporales</taxon>
        <taxon>Peronosporaceae</taxon>
        <taxon>Phytophthora</taxon>
    </lineage>
</organism>
<evidence type="ECO:0000259" key="7">
    <source>
        <dbReference type="Pfam" id="PF22748"/>
    </source>
</evidence>
<protein>
    <recommendedName>
        <fullName evidence="7">RxLR effector PexRD54 WY domain-containing protein</fullName>
    </recommendedName>
</protein>
<evidence type="ECO:0000256" key="1">
    <source>
        <dbReference type="ARBA" id="ARBA00004340"/>
    </source>
</evidence>
<comment type="subcellular location">
    <subcellularLocation>
        <location evidence="1">Host cell</location>
    </subcellularLocation>
    <subcellularLocation>
        <location evidence="2">Secreted</location>
    </subcellularLocation>
</comment>
<keyword evidence="9" id="KW-1185">Reference proteome</keyword>
<dbReference type="AlphaFoldDB" id="A0AAD9GM89"/>
<comment type="caution">
    <text evidence="8">The sequence shown here is derived from an EMBL/GenBank/DDBJ whole genome shotgun (WGS) entry which is preliminary data.</text>
</comment>
<evidence type="ECO:0000256" key="5">
    <source>
        <dbReference type="ARBA" id="ARBA00022729"/>
    </source>
</evidence>
<dbReference type="Pfam" id="PF22748">
    <property type="entry name" value="PexRD54_WY"/>
    <property type="match status" value="1"/>
</dbReference>
<evidence type="ECO:0000256" key="4">
    <source>
        <dbReference type="ARBA" id="ARBA00022525"/>
    </source>
</evidence>
<dbReference type="Proteomes" id="UP001259832">
    <property type="component" value="Unassembled WGS sequence"/>
</dbReference>
<evidence type="ECO:0000313" key="8">
    <source>
        <dbReference type="EMBL" id="KAK1941021.1"/>
    </source>
</evidence>
<evidence type="ECO:0000256" key="3">
    <source>
        <dbReference type="ARBA" id="ARBA00010400"/>
    </source>
</evidence>
<keyword evidence="4" id="KW-0964">Secreted</keyword>
<evidence type="ECO:0000256" key="2">
    <source>
        <dbReference type="ARBA" id="ARBA00004613"/>
    </source>
</evidence>
<evidence type="ECO:0000313" key="9">
    <source>
        <dbReference type="Proteomes" id="UP001259832"/>
    </source>
</evidence>
<gene>
    <name evidence="8" type="ORF">P3T76_007727</name>
</gene>
<keyword evidence="6" id="KW-0843">Virulence</keyword>
<name>A0AAD9GM89_9STRA</name>
<keyword evidence="5" id="KW-0732">Signal</keyword>
<comment type="similarity">
    <text evidence="3">Belongs to the RxLR effector family.</text>
</comment>
<accession>A0AAD9GM89</accession>